<evidence type="ECO:0000313" key="7">
    <source>
        <dbReference type="Proteomes" id="UP001314263"/>
    </source>
</evidence>
<name>A0AAV1HTJ8_9CHLO</name>
<dbReference type="Gene3D" id="1.10.3130.10">
    <property type="entry name" value="serine acetyltransferase, domain 1"/>
    <property type="match status" value="1"/>
</dbReference>
<evidence type="ECO:0000256" key="1">
    <source>
        <dbReference type="ARBA" id="ARBA00022605"/>
    </source>
</evidence>
<dbReference type="GO" id="GO:0006535">
    <property type="term" value="P:cysteine biosynthetic process from serine"/>
    <property type="evidence" value="ECO:0007669"/>
    <property type="project" value="InterPro"/>
</dbReference>
<dbReference type="InterPro" id="IPR011004">
    <property type="entry name" value="Trimer_LpxA-like_sf"/>
</dbReference>
<dbReference type="Proteomes" id="UP001314263">
    <property type="component" value="Unassembled WGS sequence"/>
</dbReference>
<dbReference type="InterPro" id="IPR042122">
    <property type="entry name" value="Ser_AcTrfase_N_sf"/>
</dbReference>
<dbReference type="InterPro" id="IPR018357">
    <property type="entry name" value="Hexapep_transf_CS"/>
</dbReference>
<dbReference type="InterPro" id="IPR010493">
    <property type="entry name" value="Ser_AcTrfase_N"/>
</dbReference>
<dbReference type="SMART" id="SM00971">
    <property type="entry name" value="SATase_N"/>
    <property type="match status" value="1"/>
</dbReference>
<dbReference type="SUPFAM" id="SSF51161">
    <property type="entry name" value="Trimeric LpxA-like enzymes"/>
    <property type="match status" value="1"/>
</dbReference>
<comment type="caution">
    <text evidence="6">The sequence shown here is derived from an EMBL/GenBank/DDBJ whole genome shotgun (WGS) entry which is preliminary data.</text>
</comment>
<keyword evidence="7" id="KW-1185">Reference proteome</keyword>
<reference evidence="6 7" key="1">
    <citation type="submission" date="2023-10" db="EMBL/GenBank/DDBJ databases">
        <authorList>
            <person name="Maclean D."/>
            <person name="Macfadyen A."/>
        </authorList>
    </citation>
    <scope>NUCLEOTIDE SEQUENCE [LARGE SCALE GENOMIC DNA]</scope>
</reference>
<feature type="region of interest" description="Disordered" evidence="4">
    <location>
        <begin position="88"/>
        <end position="145"/>
    </location>
</feature>
<organism evidence="6 7">
    <name type="scientific">Coccomyxa viridis</name>
    <dbReference type="NCBI Taxonomy" id="1274662"/>
    <lineage>
        <taxon>Eukaryota</taxon>
        <taxon>Viridiplantae</taxon>
        <taxon>Chlorophyta</taxon>
        <taxon>core chlorophytes</taxon>
        <taxon>Trebouxiophyceae</taxon>
        <taxon>Trebouxiophyceae incertae sedis</taxon>
        <taxon>Coccomyxaceae</taxon>
        <taxon>Coccomyxa</taxon>
    </lineage>
</organism>
<feature type="domain" description="Serine acetyltransferase N-terminal" evidence="5">
    <location>
        <begin position="213"/>
        <end position="316"/>
    </location>
</feature>
<dbReference type="PANTHER" id="PTHR42811">
    <property type="entry name" value="SERINE ACETYLTRANSFERASE"/>
    <property type="match status" value="1"/>
</dbReference>
<dbReference type="GO" id="GO:0005737">
    <property type="term" value="C:cytoplasm"/>
    <property type="evidence" value="ECO:0007669"/>
    <property type="project" value="InterPro"/>
</dbReference>
<dbReference type="Pfam" id="PF06426">
    <property type="entry name" value="SATase_N"/>
    <property type="match status" value="1"/>
</dbReference>
<protein>
    <recommendedName>
        <fullName evidence="5">Serine acetyltransferase N-terminal domain-containing protein</fullName>
    </recommendedName>
</protein>
<keyword evidence="1" id="KW-0028">Amino-acid biosynthesis</keyword>
<dbReference type="AlphaFoldDB" id="A0AAV1HTJ8"/>
<dbReference type="EMBL" id="CAUYUE010000002">
    <property type="protein sequence ID" value="CAK0739072.1"/>
    <property type="molecule type" value="Genomic_DNA"/>
</dbReference>
<evidence type="ECO:0000313" key="6">
    <source>
        <dbReference type="EMBL" id="CAK0739072.1"/>
    </source>
</evidence>
<keyword evidence="3" id="KW-0012">Acyltransferase</keyword>
<evidence type="ECO:0000256" key="3">
    <source>
        <dbReference type="ARBA" id="ARBA00023315"/>
    </source>
</evidence>
<evidence type="ECO:0000256" key="4">
    <source>
        <dbReference type="SAM" id="MobiDB-lite"/>
    </source>
</evidence>
<feature type="compositionally biased region" description="Low complexity" evidence="4">
    <location>
        <begin position="48"/>
        <end position="69"/>
    </location>
</feature>
<feature type="compositionally biased region" description="Polar residues" evidence="4">
    <location>
        <begin position="123"/>
        <end position="138"/>
    </location>
</feature>
<dbReference type="CDD" id="cd03354">
    <property type="entry name" value="LbH_SAT"/>
    <property type="match status" value="1"/>
</dbReference>
<dbReference type="Gene3D" id="2.160.10.10">
    <property type="entry name" value="Hexapeptide repeat proteins"/>
    <property type="match status" value="1"/>
</dbReference>
<evidence type="ECO:0000256" key="2">
    <source>
        <dbReference type="ARBA" id="ARBA00022679"/>
    </source>
</evidence>
<dbReference type="PROSITE" id="PS00101">
    <property type="entry name" value="HEXAPEP_TRANSFERASES"/>
    <property type="match status" value="1"/>
</dbReference>
<dbReference type="InterPro" id="IPR045304">
    <property type="entry name" value="LbH_SAT"/>
</dbReference>
<dbReference type="GO" id="GO:0009001">
    <property type="term" value="F:serine O-acetyltransferase activity"/>
    <property type="evidence" value="ECO:0007669"/>
    <property type="project" value="InterPro"/>
</dbReference>
<sequence length="461" mass="48762">MACGVVNGFMRLQGIANPMRPHGHAARPYTQPHHIVQDIQLRTSTYCGSSSNGASSNGHSSSNGFSQNGAEMNGYERESPFSIAEVGNAAPASEQQAVEDCSQQQNGGSHQNGSSSAEGEELQQGNGNAAARSSTQGMHTPRVGETLDSMDASDLWLDAADAIFPKQLAKTALPPVSPVPGRSKRRQGYKHRLLTAAPACTLEIPKAKSEEEVWNAIRHDAAENEKAEPMLSSFINAAICSQPSLPAAVAFTLAHRLADVNEEDELTTMFCMFTDALAGVRNSTLADLLAVRTRDEASTSIAMALLYHGGFHALQLQRVAHYMWESGNMTSALRIQSLTSRALGADLHPAAHFGKGVFIAHPLGIVVGEAARVGDHVTIMQHVTLGGTGNEPGDRHPKIGSHVQIGVKATILGNILVGARARVAAGSMVLKPVAEDMLVAGNPAKVIGKLVNVGKDEHHVV</sequence>
<gene>
    <name evidence="6" type="ORF">CVIRNUC_001133</name>
</gene>
<proteinExistence type="predicted"/>
<accession>A0AAV1HTJ8</accession>
<evidence type="ECO:0000259" key="5">
    <source>
        <dbReference type="SMART" id="SM00971"/>
    </source>
</evidence>
<feature type="compositionally biased region" description="Low complexity" evidence="4">
    <location>
        <begin position="102"/>
        <end position="116"/>
    </location>
</feature>
<feature type="region of interest" description="Disordered" evidence="4">
    <location>
        <begin position="46"/>
        <end position="73"/>
    </location>
</feature>
<keyword evidence="2" id="KW-0808">Transferase</keyword>